<evidence type="ECO:0000256" key="1">
    <source>
        <dbReference type="ARBA" id="ARBA00010996"/>
    </source>
</evidence>
<keyword evidence="6" id="KW-0472">Membrane</keyword>
<sequence>MASQRLEGCKEIMPTPNDGAMGHSQANKKLTQWIAIAGSLLALSAGLWWGMRTTTPRPVKPANVQLTALKPSAKAKQAADAGILTPLQGKTAPNFALPDQNGHLIRLSQFRGKVVVLTPMDPTCTTVCPVLAGEIVAANHELGPIAKNVVFVGFNVDPYWESIQSLQKFDQEHGLTTMKNWYFVTGTTRQLEAVWRKYYIWVQRLPKQKSVNHASYIYFIGPHGHERWLVGGSADKSLSTSYTALIVQYAKALAQH</sequence>
<reference evidence="8 9" key="1">
    <citation type="journal article" date="2014" name="BMC Genomics">
        <title>Comparison of environmental and isolate Sulfobacillus genomes reveals diverse carbon, sulfur, nitrogen, and hydrogen metabolisms.</title>
        <authorList>
            <person name="Justice N.B."/>
            <person name="Norman A."/>
            <person name="Brown C.T."/>
            <person name="Singh A."/>
            <person name="Thomas B.C."/>
            <person name="Banfield J.F."/>
        </authorList>
    </citation>
    <scope>NUCLEOTIDE SEQUENCE [LARGE SCALE GENOMIC DNA]</scope>
    <source>
        <strain evidence="8">AMDSBA5</strain>
    </source>
</reference>
<dbReference type="AlphaFoldDB" id="A0A2T2WXW9"/>
<feature type="binding site" evidence="3">
    <location>
        <position position="124"/>
    </location>
    <ligand>
        <name>Cu cation</name>
        <dbReference type="ChEBI" id="CHEBI:23378"/>
    </ligand>
</feature>
<dbReference type="InterPro" id="IPR013766">
    <property type="entry name" value="Thioredoxin_domain"/>
</dbReference>
<dbReference type="InterPro" id="IPR003782">
    <property type="entry name" value="SCO1/SenC"/>
</dbReference>
<proteinExistence type="inferred from homology"/>
<keyword evidence="2 3" id="KW-0186">Copper</keyword>
<evidence type="ECO:0000256" key="3">
    <source>
        <dbReference type="PIRSR" id="PIRSR603782-1"/>
    </source>
</evidence>
<dbReference type="PANTHER" id="PTHR12151:SF25">
    <property type="entry name" value="LINALOOL DEHYDRATASE_ISOMERASE DOMAIN-CONTAINING PROTEIN"/>
    <property type="match status" value="1"/>
</dbReference>
<evidence type="ECO:0000256" key="6">
    <source>
        <dbReference type="SAM" id="Phobius"/>
    </source>
</evidence>
<dbReference type="PROSITE" id="PS51352">
    <property type="entry name" value="THIOREDOXIN_2"/>
    <property type="match status" value="1"/>
</dbReference>
<feature type="domain" description="Thioredoxin" evidence="7">
    <location>
        <begin position="86"/>
        <end position="255"/>
    </location>
</feature>
<feature type="transmembrane region" description="Helical" evidence="6">
    <location>
        <begin position="30"/>
        <end position="51"/>
    </location>
</feature>
<feature type="binding site" evidence="3">
    <location>
        <position position="128"/>
    </location>
    <ligand>
        <name>Cu cation</name>
        <dbReference type="ChEBI" id="CHEBI:23378"/>
    </ligand>
</feature>
<organism evidence="8 9">
    <name type="scientific">Sulfobacillus thermosulfidooxidans</name>
    <dbReference type="NCBI Taxonomy" id="28034"/>
    <lineage>
        <taxon>Bacteria</taxon>
        <taxon>Bacillati</taxon>
        <taxon>Bacillota</taxon>
        <taxon>Clostridia</taxon>
        <taxon>Eubacteriales</taxon>
        <taxon>Clostridiales Family XVII. Incertae Sedis</taxon>
        <taxon>Sulfobacillus</taxon>
    </lineage>
</organism>
<dbReference type="EMBL" id="PXYX01000016">
    <property type="protein sequence ID" value="PSR27089.1"/>
    <property type="molecule type" value="Genomic_DNA"/>
</dbReference>
<keyword evidence="3" id="KW-0479">Metal-binding</keyword>
<evidence type="ECO:0000256" key="2">
    <source>
        <dbReference type="ARBA" id="ARBA00023008"/>
    </source>
</evidence>
<dbReference type="PANTHER" id="PTHR12151">
    <property type="entry name" value="ELECTRON TRANSPORT PROTIN SCO1/SENC FAMILY MEMBER"/>
    <property type="match status" value="1"/>
</dbReference>
<evidence type="ECO:0000256" key="4">
    <source>
        <dbReference type="PIRSR" id="PIRSR603782-2"/>
    </source>
</evidence>
<gene>
    <name evidence="8" type="ORF">C7B47_09275</name>
</gene>
<feature type="disulfide bond" description="Redox-active" evidence="4">
    <location>
        <begin position="124"/>
        <end position="128"/>
    </location>
</feature>
<keyword evidence="4" id="KW-1015">Disulfide bond</keyword>
<name>A0A2T2WXW9_SULTH</name>
<evidence type="ECO:0000259" key="7">
    <source>
        <dbReference type="PROSITE" id="PS51352"/>
    </source>
</evidence>
<dbReference type="Gene3D" id="3.40.30.10">
    <property type="entry name" value="Glutaredoxin"/>
    <property type="match status" value="1"/>
</dbReference>
<feature type="binding site" evidence="3">
    <location>
        <position position="213"/>
    </location>
    <ligand>
        <name>Cu cation</name>
        <dbReference type="ChEBI" id="CHEBI:23378"/>
    </ligand>
</feature>
<dbReference type="InterPro" id="IPR036249">
    <property type="entry name" value="Thioredoxin-like_sf"/>
</dbReference>
<dbReference type="Proteomes" id="UP000242705">
    <property type="component" value="Unassembled WGS sequence"/>
</dbReference>
<comment type="caution">
    <text evidence="8">The sequence shown here is derived from an EMBL/GenBank/DDBJ whole genome shotgun (WGS) entry which is preliminary data.</text>
</comment>
<dbReference type="Pfam" id="PF02630">
    <property type="entry name" value="SCO1-SenC"/>
    <property type="match status" value="1"/>
</dbReference>
<comment type="similarity">
    <text evidence="1">Belongs to the SCO1/2 family.</text>
</comment>
<dbReference type="GO" id="GO:0046872">
    <property type="term" value="F:metal ion binding"/>
    <property type="evidence" value="ECO:0007669"/>
    <property type="project" value="UniProtKB-KW"/>
</dbReference>
<keyword evidence="6" id="KW-0812">Transmembrane</keyword>
<evidence type="ECO:0000256" key="5">
    <source>
        <dbReference type="SAM" id="MobiDB-lite"/>
    </source>
</evidence>
<feature type="region of interest" description="Disordered" evidence="5">
    <location>
        <begin position="1"/>
        <end position="24"/>
    </location>
</feature>
<evidence type="ECO:0000313" key="9">
    <source>
        <dbReference type="Proteomes" id="UP000242705"/>
    </source>
</evidence>
<protein>
    <recommendedName>
        <fullName evidence="7">Thioredoxin domain-containing protein</fullName>
    </recommendedName>
</protein>
<dbReference type="CDD" id="cd02968">
    <property type="entry name" value="SCO"/>
    <property type="match status" value="1"/>
</dbReference>
<keyword evidence="6" id="KW-1133">Transmembrane helix</keyword>
<accession>A0A2T2WXW9</accession>
<dbReference type="SUPFAM" id="SSF52833">
    <property type="entry name" value="Thioredoxin-like"/>
    <property type="match status" value="1"/>
</dbReference>
<evidence type="ECO:0000313" key="8">
    <source>
        <dbReference type="EMBL" id="PSR27089.1"/>
    </source>
</evidence>